<reference evidence="4" key="1">
    <citation type="submission" date="2021-09" db="EMBL/GenBank/DDBJ databases">
        <authorList>
            <person name="Wu T."/>
            <person name="Guo S.Z."/>
        </authorList>
    </citation>
    <scope>NUCLEOTIDE SEQUENCE</scope>
    <source>
        <strain evidence="4">RSS-23</strain>
    </source>
</reference>
<keyword evidence="1" id="KW-0175">Coiled coil</keyword>
<accession>A0ABS7TA82</accession>
<evidence type="ECO:0000256" key="2">
    <source>
        <dbReference type="SAM" id="MobiDB-lite"/>
    </source>
</evidence>
<evidence type="ECO:0000256" key="1">
    <source>
        <dbReference type="SAM" id="Coils"/>
    </source>
</evidence>
<keyword evidence="3" id="KW-0732">Signal</keyword>
<evidence type="ECO:0000256" key="3">
    <source>
        <dbReference type="SAM" id="SignalP"/>
    </source>
</evidence>
<organism evidence="4 5">
    <name type="scientific">Thermomonas beijingensis</name>
    <dbReference type="NCBI Taxonomy" id="2872701"/>
    <lineage>
        <taxon>Bacteria</taxon>
        <taxon>Pseudomonadati</taxon>
        <taxon>Pseudomonadota</taxon>
        <taxon>Gammaproteobacteria</taxon>
        <taxon>Lysobacterales</taxon>
        <taxon>Lysobacteraceae</taxon>
        <taxon>Thermomonas</taxon>
    </lineage>
</organism>
<keyword evidence="5" id="KW-1185">Reference proteome</keyword>
<comment type="caution">
    <text evidence="4">The sequence shown here is derived from an EMBL/GenBank/DDBJ whole genome shotgun (WGS) entry which is preliminary data.</text>
</comment>
<dbReference type="RefSeq" id="WP_223625289.1">
    <property type="nucleotide sequence ID" value="NZ_JAIQDJ010000001.1"/>
</dbReference>
<evidence type="ECO:0008006" key="6">
    <source>
        <dbReference type="Google" id="ProtNLM"/>
    </source>
</evidence>
<feature type="compositionally biased region" description="Low complexity" evidence="2">
    <location>
        <begin position="216"/>
        <end position="242"/>
    </location>
</feature>
<feature type="chain" id="PRO_5046229930" description="DUF4124 domain-containing protein" evidence="3">
    <location>
        <begin position="24"/>
        <end position="242"/>
    </location>
</feature>
<feature type="region of interest" description="Disordered" evidence="2">
    <location>
        <begin position="208"/>
        <end position="242"/>
    </location>
</feature>
<protein>
    <recommendedName>
        <fullName evidence="6">DUF4124 domain-containing protein</fullName>
    </recommendedName>
</protein>
<gene>
    <name evidence="4" type="ORF">K7B09_00165</name>
</gene>
<sequence>MPLHRHIVSSTLAMALLGVMAMAAAQTAPHTEKKIYCWNDAGRKICGDALPASATDSARTEFSIKSGMATAHIDRTLNSEERSAAAQAADLARQQAEAEAMQKRRDLAMVESYMTESDLRRAYGERTALLDESIKSSRLTVSTLRSSLISLLRQAGNKELSNTPVPRPLADSIQTQHADLLRQSQILLAQQQDRSELGSEFEDSLRRYRLMKPTKAEPSAAAPAGPAATSSAAPTAAKSPAG</sequence>
<proteinExistence type="predicted"/>
<evidence type="ECO:0000313" key="4">
    <source>
        <dbReference type="EMBL" id="MBZ4184745.1"/>
    </source>
</evidence>
<feature type="coiled-coil region" evidence="1">
    <location>
        <begin position="84"/>
        <end position="111"/>
    </location>
</feature>
<dbReference type="Proteomes" id="UP001430290">
    <property type="component" value="Unassembled WGS sequence"/>
</dbReference>
<evidence type="ECO:0000313" key="5">
    <source>
        <dbReference type="Proteomes" id="UP001430290"/>
    </source>
</evidence>
<dbReference type="EMBL" id="JAIQDJ010000001">
    <property type="protein sequence ID" value="MBZ4184745.1"/>
    <property type="molecule type" value="Genomic_DNA"/>
</dbReference>
<name>A0ABS7TA82_9GAMM</name>
<feature type="signal peptide" evidence="3">
    <location>
        <begin position="1"/>
        <end position="23"/>
    </location>
</feature>